<keyword evidence="1" id="KW-1133">Transmembrane helix</keyword>
<feature type="transmembrane region" description="Helical" evidence="1">
    <location>
        <begin position="189"/>
        <end position="211"/>
    </location>
</feature>
<name>V5DI69_9GAMM</name>
<reference evidence="2 3" key="1">
    <citation type="journal article" date="2013" name="Genome Announc.">
        <title>Draft Genome Sequence of the Methanotrophic Gammaproteobacterium Methyloglobulus morosus DSM 22980 Strain KoM1.</title>
        <authorList>
            <person name="Poehlein A."/>
            <person name="Deutzmann J.S."/>
            <person name="Daniel R."/>
            <person name="Simeonova D.D."/>
        </authorList>
    </citation>
    <scope>NUCLEOTIDE SEQUENCE [LARGE SCALE GENOMIC DNA]</scope>
    <source>
        <strain evidence="2 3">KoM1</strain>
    </source>
</reference>
<dbReference type="eggNOG" id="ENOG50336DZ">
    <property type="taxonomic scope" value="Bacteria"/>
</dbReference>
<dbReference type="STRING" id="1116472.MGMO_172c00020"/>
<evidence type="ECO:0008006" key="4">
    <source>
        <dbReference type="Google" id="ProtNLM"/>
    </source>
</evidence>
<dbReference type="RefSeq" id="WP_023496452.1">
    <property type="nucleotide sequence ID" value="NZ_AYLO01000157.1"/>
</dbReference>
<evidence type="ECO:0000313" key="2">
    <source>
        <dbReference type="EMBL" id="ESS67086.1"/>
    </source>
</evidence>
<comment type="caution">
    <text evidence="2">The sequence shown here is derived from an EMBL/GenBank/DDBJ whole genome shotgun (WGS) entry which is preliminary data.</text>
</comment>
<organism evidence="2 3">
    <name type="scientific">Methyloglobulus morosus KoM1</name>
    <dbReference type="NCBI Taxonomy" id="1116472"/>
    <lineage>
        <taxon>Bacteria</taxon>
        <taxon>Pseudomonadati</taxon>
        <taxon>Pseudomonadota</taxon>
        <taxon>Gammaproteobacteria</taxon>
        <taxon>Methylococcales</taxon>
        <taxon>Methylococcaceae</taxon>
        <taxon>Methyloglobulus</taxon>
    </lineage>
</organism>
<protein>
    <recommendedName>
        <fullName evidence="4">DUF4239 domain-containing protein</fullName>
    </recommendedName>
</protein>
<sequence length="263" mass="29798">MDFYWIYDLPNWQFLIFCLVFFIGFSLLGAFLFRQFFEKLMGLTVAHNEVIGNFLAVSGLFYGITLGLISVATFENFQQAETAVSQEATALSGLYRDVNLLDGAEKNELKIILKDYAYYMVGEGWKDQQAGIVPTGTSKIVNRFEHALINYKFETEKDKIMFSEIIHQNNKLSDMRRERVNIVQEGLPAAIWLVLFVGAFVVICLTWLLVIANKKLDIVVNVLCGGLLGSLIFLIAAMDNPFRGEFSVSPQPYQLVIDSVMKE</sequence>
<dbReference type="Pfam" id="PF14023">
    <property type="entry name" value="Bestrophin-like"/>
    <property type="match status" value="1"/>
</dbReference>
<dbReference type="AlphaFoldDB" id="V5DI69"/>
<keyword evidence="1" id="KW-0812">Transmembrane</keyword>
<dbReference type="PATRIC" id="fig|1116472.3.peg.3850"/>
<dbReference type="Proteomes" id="UP000017842">
    <property type="component" value="Unassembled WGS sequence"/>
</dbReference>
<keyword evidence="3" id="KW-1185">Reference proteome</keyword>
<gene>
    <name evidence="2" type="ORF">MGMO_172c00020</name>
</gene>
<dbReference type="InterPro" id="IPR025333">
    <property type="entry name" value="DUF4239"/>
</dbReference>
<dbReference type="EMBL" id="AYLO01000157">
    <property type="protein sequence ID" value="ESS67086.1"/>
    <property type="molecule type" value="Genomic_DNA"/>
</dbReference>
<evidence type="ECO:0000313" key="3">
    <source>
        <dbReference type="Proteomes" id="UP000017842"/>
    </source>
</evidence>
<feature type="transmembrane region" description="Helical" evidence="1">
    <location>
        <begin position="54"/>
        <end position="74"/>
    </location>
</feature>
<accession>V5DI69</accession>
<evidence type="ECO:0000256" key="1">
    <source>
        <dbReference type="SAM" id="Phobius"/>
    </source>
</evidence>
<dbReference type="OrthoDB" id="9776669at2"/>
<proteinExistence type="predicted"/>
<feature type="transmembrane region" description="Helical" evidence="1">
    <location>
        <begin position="12"/>
        <end position="33"/>
    </location>
</feature>
<feature type="transmembrane region" description="Helical" evidence="1">
    <location>
        <begin position="218"/>
        <end position="238"/>
    </location>
</feature>
<keyword evidence="1" id="KW-0472">Membrane</keyword>